<organism evidence="9 10">
    <name type="scientific">Fundidesulfovibrio magnetotacticus</name>
    <dbReference type="NCBI Taxonomy" id="2730080"/>
    <lineage>
        <taxon>Bacteria</taxon>
        <taxon>Pseudomonadati</taxon>
        <taxon>Thermodesulfobacteriota</taxon>
        <taxon>Desulfovibrionia</taxon>
        <taxon>Desulfovibrionales</taxon>
        <taxon>Desulfovibrionaceae</taxon>
        <taxon>Fundidesulfovibrio</taxon>
    </lineage>
</organism>
<dbReference type="GO" id="GO:0012505">
    <property type="term" value="C:endomembrane system"/>
    <property type="evidence" value="ECO:0007669"/>
    <property type="project" value="UniProtKB-SubCell"/>
</dbReference>
<evidence type="ECO:0000256" key="3">
    <source>
        <dbReference type="ARBA" id="ARBA00022692"/>
    </source>
</evidence>
<feature type="transmembrane region" description="Helical" evidence="7">
    <location>
        <begin position="328"/>
        <end position="348"/>
    </location>
</feature>
<feature type="transmembrane region" description="Helical" evidence="7">
    <location>
        <begin position="77"/>
        <end position="97"/>
    </location>
</feature>
<dbReference type="Proteomes" id="UP000494245">
    <property type="component" value="Unassembled WGS sequence"/>
</dbReference>
<evidence type="ECO:0000313" key="10">
    <source>
        <dbReference type="Proteomes" id="UP000494245"/>
    </source>
</evidence>
<feature type="transmembrane region" description="Helical" evidence="7">
    <location>
        <begin position="369"/>
        <end position="388"/>
    </location>
</feature>
<dbReference type="PANTHER" id="PTHR43507">
    <property type="entry name" value="NADH-UBIQUINONE OXIDOREDUCTASE CHAIN 4"/>
    <property type="match status" value="1"/>
</dbReference>
<feature type="domain" description="NADH:quinone oxidoreductase/Mrp antiporter transmembrane" evidence="8">
    <location>
        <begin position="124"/>
        <end position="416"/>
    </location>
</feature>
<dbReference type="InterPro" id="IPR010227">
    <property type="entry name" value="NADH_Q_OxRdtase_chainM/4"/>
</dbReference>
<keyword evidence="10" id="KW-1185">Reference proteome</keyword>
<comment type="caution">
    <text evidence="9">The sequence shown here is derived from an EMBL/GenBank/DDBJ whole genome shotgun (WGS) entry which is preliminary data.</text>
</comment>
<accession>A0A6V8LW16</accession>
<evidence type="ECO:0000256" key="6">
    <source>
        <dbReference type="RuleBase" id="RU000320"/>
    </source>
</evidence>
<gene>
    <name evidence="9" type="primary">nuoM_1</name>
    <name evidence="9" type="ORF">NNJEOMEG_00280</name>
</gene>
<dbReference type="InterPro" id="IPR003918">
    <property type="entry name" value="NADH_UbQ_OxRdtase"/>
</dbReference>
<dbReference type="PRINTS" id="PR01437">
    <property type="entry name" value="NUOXDRDTASE4"/>
</dbReference>
<reference evidence="9 10" key="1">
    <citation type="submission" date="2020-04" db="EMBL/GenBank/DDBJ databases">
        <authorList>
            <consortium name="Desulfovibrio sp. FSS-1 genome sequencing consortium"/>
            <person name="Shimoshige H."/>
            <person name="Kobayashi H."/>
            <person name="Maekawa T."/>
        </authorList>
    </citation>
    <scope>NUCLEOTIDE SEQUENCE [LARGE SCALE GENOMIC DNA]</scope>
    <source>
        <strain evidence="9 10">SIID29052-01</strain>
    </source>
</reference>
<evidence type="ECO:0000259" key="8">
    <source>
        <dbReference type="Pfam" id="PF00361"/>
    </source>
</evidence>
<dbReference type="PANTHER" id="PTHR43507:SF1">
    <property type="entry name" value="NADH-UBIQUINONE OXIDOREDUCTASE CHAIN 4"/>
    <property type="match status" value="1"/>
</dbReference>
<name>A0A6V8LW16_9BACT</name>
<dbReference type="EMBL" id="BLTE01000001">
    <property type="protein sequence ID" value="GFK92455.1"/>
    <property type="molecule type" value="Genomic_DNA"/>
</dbReference>
<comment type="subcellular location">
    <subcellularLocation>
        <location evidence="1">Endomembrane system</location>
        <topology evidence="1">Multi-pass membrane protein</topology>
    </subcellularLocation>
    <subcellularLocation>
        <location evidence="6">Membrane</location>
        <topology evidence="6">Multi-pass membrane protein</topology>
    </subcellularLocation>
</comment>
<feature type="transmembrane region" description="Helical" evidence="7">
    <location>
        <begin position="36"/>
        <end position="57"/>
    </location>
</feature>
<dbReference type="GO" id="GO:0015990">
    <property type="term" value="P:electron transport coupled proton transport"/>
    <property type="evidence" value="ECO:0007669"/>
    <property type="project" value="TreeGrafter"/>
</dbReference>
<proteinExistence type="inferred from homology"/>
<reference evidence="9 10" key="2">
    <citation type="submission" date="2020-05" db="EMBL/GenBank/DDBJ databases">
        <title>Draft genome sequence of Desulfovibrio sp. strainFSS-1.</title>
        <authorList>
            <person name="Shimoshige H."/>
            <person name="Kobayashi H."/>
            <person name="Maekawa T."/>
        </authorList>
    </citation>
    <scope>NUCLEOTIDE SEQUENCE [LARGE SCALE GENOMIC DNA]</scope>
    <source>
        <strain evidence="9 10">SIID29052-01</strain>
    </source>
</reference>
<feature type="transmembrane region" description="Helical" evidence="7">
    <location>
        <begin position="408"/>
        <end position="427"/>
    </location>
</feature>
<keyword evidence="5 7" id="KW-0472">Membrane</keyword>
<keyword evidence="4 7" id="KW-1133">Transmembrane helix</keyword>
<feature type="transmembrane region" description="Helical" evidence="7">
    <location>
        <begin position="300"/>
        <end position="322"/>
    </location>
</feature>
<dbReference type="InterPro" id="IPR001750">
    <property type="entry name" value="ND/Mrp_TM"/>
</dbReference>
<evidence type="ECO:0000256" key="4">
    <source>
        <dbReference type="ARBA" id="ARBA00022989"/>
    </source>
</evidence>
<comment type="similarity">
    <text evidence="2">Belongs to the complex I subunit 4 family.</text>
</comment>
<dbReference type="GO" id="GO:0042773">
    <property type="term" value="P:ATP synthesis coupled electron transport"/>
    <property type="evidence" value="ECO:0007669"/>
    <property type="project" value="InterPro"/>
</dbReference>
<dbReference type="AlphaFoldDB" id="A0A6V8LW16"/>
<dbReference type="RefSeq" id="WP_173080553.1">
    <property type="nucleotide sequence ID" value="NZ_BLTE01000001.1"/>
</dbReference>
<dbReference type="GO" id="GO:0048039">
    <property type="term" value="F:ubiquinone binding"/>
    <property type="evidence" value="ECO:0007669"/>
    <property type="project" value="TreeGrafter"/>
</dbReference>
<keyword evidence="3 6" id="KW-0812">Transmembrane</keyword>
<evidence type="ECO:0000256" key="5">
    <source>
        <dbReference type="ARBA" id="ARBA00023136"/>
    </source>
</evidence>
<evidence type="ECO:0000256" key="1">
    <source>
        <dbReference type="ARBA" id="ARBA00004127"/>
    </source>
</evidence>
<keyword evidence="9" id="KW-0560">Oxidoreductase</keyword>
<feature type="transmembrane region" description="Helical" evidence="7">
    <location>
        <begin position="6"/>
        <end position="24"/>
    </location>
</feature>
<evidence type="ECO:0000256" key="2">
    <source>
        <dbReference type="ARBA" id="ARBA00009025"/>
    </source>
</evidence>
<dbReference type="NCBIfam" id="TIGR01972">
    <property type="entry name" value="NDH_I_M"/>
    <property type="match status" value="1"/>
</dbReference>
<evidence type="ECO:0000313" key="9">
    <source>
        <dbReference type="EMBL" id="GFK92455.1"/>
    </source>
</evidence>
<dbReference type="GO" id="GO:0016020">
    <property type="term" value="C:membrane"/>
    <property type="evidence" value="ECO:0007669"/>
    <property type="project" value="UniProtKB-SubCell"/>
</dbReference>
<dbReference type="GO" id="GO:0003954">
    <property type="term" value="F:NADH dehydrogenase activity"/>
    <property type="evidence" value="ECO:0007669"/>
    <property type="project" value="TreeGrafter"/>
</dbReference>
<dbReference type="EC" id="1.6.5.11" evidence="9"/>
<feature type="transmembrane region" description="Helical" evidence="7">
    <location>
        <begin position="104"/>
        <end position="122"/>
    </location>
</feature>
<feature type="transmembrane region" description="Helical" evidence="7">
    <location>
        <begin position="272"/>
        <end position="293"/>
    </location>
</feature>
<protein>
    <submittedName>
        <fullName evidence="9">NADH-quinone oxidoreductase subunit M</fullName>
        <ecNumber evidence="9">1.6.5.11</ecNumber>
    </submittedName>
</protein>
<sequence length="481" mass="51278">MNAFPLLTAVTFLPLAGAFGALLLAGRPEACRRFSLAASLVHLALTAAALAQPLPLVEDMAWIPALGARYTLEMDGVGGALTLLTSFLTVIAVLVSWKEIREQAGAYHALLFAVSTTAAGVFLARDLLLFLVFWEAQMVPMFFIIRIWGHEDKRRAATKFMLFSIAGGLAMLVGAVWLAVDHAQTHGAWTFSLAQLMASPAAPAAQAWLFAAFVLAFGVKTPMVPVHTWLPDAHTQAPTAGSLLLAGVLLKTGSYALVRWAVPLFPHAFEQYWWVLAVLGVIGLVYASWVAFAQTDAKRLVAYSSVGHMGLVVLGVAVWRAAALEGSVLLMVNHALTTGALFVMVGMLSERAHTRELAHFGGLWKTMPLFSGFFLLFALASAGLPGLGNFVSEMLILLGSFETAPATASVAFAGLVLTLAYVLRLVQSVLFGPSEGKPVYRDLSPREALILTPLAACVVFLGVAPWTALALITTPLKALLS</sequence>
<feature type="transmembrane region" description="Helical" evidence="7">
    <location>
        <begin position="200"/>
        <end position="219"/>
    </location>
</feature>
<feature type="transmembrane region" description="Helical" evidence="7">
    <location>
        <begin position="240"/>
        <end position="260"/>
    </location>
</feature>
<feature type="transmembrane region" description="Helical" evidence="7">
    <location>
        <begin position="160"/>
        <end position="180"/>
    </location>
</feature>
<feature type="transmembrane region" description="Helical" evidence="7">
    <location>
        <begin position="448"/>
        <end position="472"/>
    </location>
</feature>
<dbReference type="Pfam" id="PF00361">
    <property type="entry name" value="Proton_antipo_M"/>
    <property type="match status" value="1"/>
</dbReference>
<evidence type="ECO:0000256" key="7">
    <source>
        <dbReference type="SAM" id="Phobius"/>
    </source>
</evidence>
<dbReference type="GO" id="GO:0008137">
    <property type="term" value="F:NADH dehydrogenase (ubiquinone) activity"/>
    <property type="evidence" value="ECO:0007669"/>
    <property type="project" value="InterPro"/>
</dbReference>
<feature type="transmembrane region" description="Helical" evidence="7">
    <location>
        <begin position="128"/>
        <end position="148"/>
    </location>
</feature>